<organism evidence="2 3">
    <name type="scientific">Marasmius tenuissimus</name>
    <dbReference type="NCBI Taxonomy" id="585030"/>
    <lineage>
        <taxon>Eukaryota</taxon>
        <taxon>Fungi</taxon>
        <taxon>Dikarya</taxon>
        <taxon>Basidiomycota</taxon>
        <taxon>Agaricomycotina</taxon>
        <taxon>Agaricomycetes</taxon>
        <taxon>Agaricomycetidae</taxon>
        <taxon>Agaricales</taxon>
        <taxon>Marasmiineae</taxon>
        <taxon>Marasmiaceae</taxon>
        <taxon>Marasmius</taxon>
    </lineage>
</organism>
<comment type="caution">
    <text evidence="2">The sequence shown here is derived from an EMBL/GenBank/DDBJ whole genome shotgun (WGS) entry which is preliminary data.</text>
</comment>
<dbReference type="PANTHER" id="PTHR11559">
    <property type="entry name" value="CARBOXYLESTERASE"/>
    <property type="match status" value="1"/>
</dbReference>
<sequence>VTLFGESAGAISTAYQSMYKGGDIGGAFRGMIMQSGSPSSVNVPPADDPVQEKAYQFVVNATGCASSSDTFECLRSAPSDVLQKANQDVLQLPLEWKGPDQGPVVLGPVLAPGDDFLPELPSVSIHAGRYAKLPFINGDVKDEGTVFINQTTPETEKNITDWLLFQEPGLYFGISNETAVAELLKFYPADPAAGSPYGTGSETFGVAAQYKRLASLVGDLIFEASRRDHVRTATKDGVDVWSYFFNASINQLDPTFDVYGIQHIAENVFVFHALTEFTGGATIPDYFAKVEDAVFNYWINFAYNLDPNPTSGSYPYWPKCGDNATLISIGEEFSLIPDTYRAEGIEYIINTPSLYN</sequence>
<dbReference type="SUPFAM" id="SSF53474">
    <property type="entry name" value="alpha/beta-Hydrolases"/>
    <property type="match status" value="1"/>
</dbReference>
<dbReference type="Pfam" id="PF00135">
    <property type="entry name" value="COesterase"/>
    <property type="match status" value="1"/>
</dbReference>
<keyword evidence="3" id="KW-1185">Reference proteome</keyword>
<dbReference type="Proteomes" id="UP001437256">
    <property type="component" value="Unassembled WGS sequence"/>
</dbReference>
<evidence type="ECO:0000259" key="1">
    <source>
        <dbReference type="Pfam" id="PF00135"/>
    </source>
</evidence>
<dbReference type="InterPro" id="IPR002018">
    <property type="entry name" value="CarbesteraseB"/>
</dbReference>
<protein>
    <recommendedName>
        <fullName evidence="1">Carboxylesterase type B domain-containing protein</fullName>
    </recommendedName>
</protein>
<proteinExistence type="predicted"/>
<evidence type="ECO:0000313" key="3">
    <source>
        <dbReference type="Proteomes" id="UP001437256"/>
    </source>
</evidence>
<reference evidence="2 3" key="1">
    <citation type="submission" date="2024-05" db="EMBL/GenBank/DDBJ databases">
        <title>A draft genome resource for the thread blight pathogen Marasmius tenuissimus strain MS-2.</title>
        <authorList>
            <person name="Yulfo-Soto G.E."/>
            <person name="Baruah I.K."/>
            <person name="Amoako-Attah I."/>
            <person name="Bukari Y."/>
            <person name="Meinhardt L.W."/>
            <person name="Bailey B.A."/>
            <person name="Cohen S.P."/>
        </authorList>
    </citation>
    <scope>NUCLEOTIDE SEQUENCE [LARGE SCALE GENOMIC DNA]</scope>
    <source>
        <strain evidence="2 3">MS-2</strain>
    </source>
</reference>
<dbReference type="InterPro" id="IPR050309">
    <property type="entry name" value="Type-B_Carboxylest/Lipase"/>
</dbReference>
<evidence type="ECO:0000313" key="2">
    <source>
        <dbReference type="EMBL" id="KAL0059571.1"/>
    </source>
</evidence>
<gene>
    <name evidence="2" type="ORF">AAF712_013661</name>
</gene>
<dbReference type="Gene3D" id="3.40.50.1820">
    <property type="entry name" value="alpha/beta hydrolase"/>
    <property type="match status" value="1"/>
</dbReference>
<dbReference type="EMBL" id="JBBXMP010000217">
    <property type="protein sequence ID" value="KAL0059571.1"/>
    <property type="molecule type" value="Genomic_DNA"/>
</dbReference>
<name>A0ABR2ZD36_9AGAR</name>
<accession>A0ABR2ZD36</accession>
<dbReference type="InterPro" id="IPR029058">
    <property type="entry name" value="AB_hydrolase_fold"/>
</dbReference>
<feature type="domain" description="Carboxylesterase type B" evidence="1">
    <location>
        <begin position="1"/>
        <end position="342"/>
    </location>
</feature>
<feature type="non-terminal residue" evidence="2">
    <location>
        <position position="1"/>
    </location>
</feature>